<dbReference type="AlphaFoldDB" id="A0A0B7APX3"/>
<protein>
    <submittedName>
        <fullName evidence="1">Uncharacterized protein</fullName>
    </submittedName>
</protein>
<reference evidence="1" key="1">
    <citation type="submission" date="2014-12" db="EMBL/GenBank/DDBJ databases">
        <title>Insight into the proteome of Arion vulgaris.</title>
        <authorList>
            <person name="Aradska J."/>
            <person name="Bulat T."/>
            <person name="Smidak R."/>
            <person name="Sarate P."/>
            <person name="Gangsoo J."/>
            <person name="Sialana F."/>
            <person name="Bilban M."/>
            <person name="Lubec G."/>
        </authorList>
    </citation>
    <scope>NUCLEOTIDE SEQUENCE</scope>
    <source>
        <tissue evidence="1">Skin</tissue>
    </source>
</reference>
<accession>A0A0B7APX3</accession>
<feature type="non-terminal residue" evidence="1">
    <location>
        <position position="1"/>
    </location>
</feature>
<name>A0A0B7APX3_9EUPU</name>
<sequence>LQSLYGGGAELQQIQLSMIYQYEMKLMKLMIEHIIPPEPQYCSINESNENE</sequence>
<gene>
    <name evidence="1" type="primary">ORF135207</name>
</gene>
<organism evidence="1">
    <name type="scientific">Arion vulgaris</name>
    <dbReference type="NCBI Taxonomy" id="1028688"/>
    <lineage>
        <taxon>Eukaryota</taxon>
        <taxon>Metazoa</taxon>
        <taxon>Spiralia</taxon>
        <taxon>Lophotrochozoa</taxon>
        <taxon>Mollusca</taxon>
        <taxon>Gastropoda</taxon>
        <taxon>Heterobranchia</taxon>
        <taxon>Euthyneura</taxon>
        <taxon>Panpulmonata</taxon>
        <taxon>Eupulmonata</taxon>
        <taxon>Stylommatophora</taxon>
        <taxon>Helicina</taxon>
        <taxon>Arionoidea</taxon>
        <taxon>Arionidae</taxon>
        <taxon>Arion</taxon>
    </lineage>
</organism>
<evidence type="ECO:0000313" key="1">
    <source>
        <dbReference type="EMBL" id="CEK83099.1"/>
    </source>
</evidence>
<proteinExistence type="predicted"/>
<dbReference type="EMBL" id="HACG01036234">
    <property type="protein sequence ID" value="CEK83099.1"/>
    <property type="molecule type" value="Transcribed_RNA"/>
</dbReference>